<dbReference type="AlphaFoldDB" id="A0A1U8B7T6"/>
<dbReference type="OMA" id="AMEYRRD"/>
<dbReference type="Proteomes" id="UP000189703">
    <property type="component" value="Unplaced"/>
</dbReference>
<dbReference type="KEGG" id="nnu:104608142"/>
<sequence>MGQMATAISRLEAQSSGKLPSQMVVNPRENVNAIILRSGKEVEIPAKVAPASSKQEKEKNVIADGNIPNDDDIPKCKFPPLSDYKPVPHFPQALVYFRKDEQFKEFYEAFHRCEVNIPLLDATKQVPCYAKFLKELCTHKRKQKLKGCEKLRVWENVYAVIQRKLPVKCKDPGMFTIPCMIGNTRIEKAMLDLGVSINVMPYSIYASWKLGPLNKTGVVIQLADRSNAYPKGVVEDVLVKVNDLVFPVDFYVLDMDNGDQTTPILLGKPFLKTSKTKIDVNSGTLTLEVDGEIVKFNIYDAMEYRRDDNPIYSIDMIDSLAHEVFDIDEKDGLEISISKHLEKEELTLSSHLQEIVAALNDSPELQQSSNIPYIMLPISNGRPLPSVLQAPIPDLKPRPSHLKYVFLGDEGMLPVIISSSLSTPQEEKLVQVLKEHKTAIGWIVADIKGISPSTCMHRILLEEGAKPSHQPQRRLNPPMMNERGKHKKLQLQELEEIRNDAYESARIYKEKTKLFMTR</sequence>
<organism evidence="2 3">
    <name type="scientific">Nelumbo nucifera</name>
    <name type="common">Sacred lotus</name>
    <dbReference type="NCBI Taxonomy" id="4432"/>
    <lineage>
        <taxon>Eukaryota</taxon>
        <taxon>Viridiplantae</taxon>
        <taxon>Streptophyta</taxon>
        <taxon>Embryophyta</taxon>
        <taxon>Tracheophyta</taxon>
        <taxon>Spermatophyta</taxon>
        <taxon>Magnoliopsida</taxon>
        <taxon>Proteales</taxon>
        <taxon>Nelumbonaceae</taxon>
        <taxon>Nelumbo</taxon>
    </lineage>
</organism>
<dbReference type="eggNOG" id="KOG0017">
    <property type="taxonomic scope" value="Eukaryota"/>
</dbReference>
<dbReference type="Gene3D" id="2.40.70.10">
    <property type="entry name" value="Acid Proteases"/>
    <property type="match status" value="1"/>
</dbReference>
<protein>
    <submittedName>
        <fullName evidence="3">Uncharacterized protein LOC104608142</fullName>
    </submittedName>
</protein>
<dbReference type="RefSeq" id="XP_010272337.1">
    <property type="nucleotide sequence ID" value="XM_010274035.1"/>
</dbReference>
<proteinExistence type="predicted"/>
<dbReference type="OrthoDB" id="778454at2759"/>
<dbReference type="PANTHER" id="PTHR33067">
    <property type="entry name" value="RNA-DIRECTED DNA POLYMERASE-RELATED"/>
    <property type="match status" value="1"/>
</dbReference>
<keyword evidence="2" id="KW-1185">Reference proteome</keyword>
<evidence type="ECO:0000256" key="1">
    <source>
        <dbReference type="SAM" id="MobiDB-lite"/>
    </source>
</evidence>
<dbReference type="InParanoid" id="A0A1U8B7T6"/>
<reference evidence="3" key="1">
    <citation type="submission" date="2025-08" db="UniProtKB">
        <authorList>
            <consortium name="RefSeq"/>
        </authorList>
    </citation>
    <scope>IDENTIFICATION</scope>
</reference>
<dbReference type="GeneID" id="104608142"/>
<feature type="region of interest" description="Disordered" evidence="1">
    <location>
        <begin position="464"/>
        <end position="485"/>
    </location>
</feature>
<evidence type="ECO:0000313" key="3">
    <source>
        <dbReference type="RefSeq" id="XP_010272337.1"/>
    </source>
</evidence>
<dbReference type="PANTHER" id="PTHR33067:SF15">
    <property type="entry name" value="RNA-DIRECTED DNA POLYMERASE"/>
    <property type="match status" value="1"/>
</dbReference>
<dbReference type="CDD" id="cd00303">
    <property type="entry name" value="retropepsin_like"/>
    <property type="match status" value="1"/>
</dbReference>
<accession>A0A1U8B7T6</accession>
<evidence type="ECO:0000313" key="2">
    <source>
        <dbReference type="Proteomes" id="UP000189703"/>
    </source>
</evidence>
<name>A0A1U8B7T6_NELNU</name>
<gene>
    <name evidence="3" type="primary">LOC104608142</name>
</gene>
<dbReference type="InterPro" id="IPR021109">
    <property type="entry name" value="Peptidase_aspartic_dom_sf"/>
</dbReference>